<feature type="transmembrane region" description="Helical" evidence="7">
    <location>
        <begin position="449"/>
        <end position="468"/>
    </location>
</feature>
<dbReference type="GO" id="GO:0022857">
    <property type="term" value="F:transmembrane transporter activity"/>
    <property type="evidence" value="ECO:0007669"/>
    <property type="project" value="InterPro"/>
</dbReference>
<dbReference type="PROSITE" id="PS50850">
    <property type="entry name" value="MFS"/>
    <property type="match status" value="1"/>
</dbReference>
<feature type="transmembrane region" description="Helical" evidence="7">
    <location>
        <begin position="182"/>
        <end position="200"/>
    </location>
</feature>
<keyword evidence="10" id="KW-1185">Reference proteome</keyword>
<keyword evidence="6 7" id="KW-0472">Membrane</keyword>
<comment type="subcellular location">
    <subcellularLocation>
        <location evidence="1">Cell membrane</location>
        <topology evidence="1">Multi-pass membrane protein</topology>
    </subcellularLocation>
</comment>
<feature type="transmembrane region" description="Helical" evidence="7">
    <location>
        <begin position="379"/>
        <end position="403"/>
    </location>
</feature>
<feature type="transmembrane region" description="Helical" evidence="7">
    <location>
        <begin position="80"/>
        <end position="100"/>
    </location>
</feature>
<evidence type="ECO:0000256" key="4">
    <source>
        <dbReference type="ARBA" id="ARBA00022692"/>
    </source>
</evidence>
<proteinExistence type="predicted"/>
<feature type="transmembrane region" description="Helical" evidence="7">
    <location>
        <begin position="415"/>
        <end position="437"/>
    </location>
</feature>
<feature type="transmembrane region" description="Helical" evidence="7">
    <location>
        <begin position="153"/>
        <end position="170"/>
    </location>
</feature>
<keyword evidence="5 7" id="KW-1133">Transmembrane helix</keyword>
<sequence length="471" mass="48656">MTMPSWSIYLTFSLSSALPVCCSAFRSSKADGSVSSPIFHNEFASSIQGLMHYHSPLTVSGMSSSIRSNQSQSAHTMHPVPSYLLARASVALAVFAALLGSTAPSPLYPTYLQTFSLSHAMVTEIFATYALGTLVALLVSSRIGSSVTDPRRMMLPGLVITAAGALTFAFANDVTMLLAGRFLNGIGTGGITAMASASLYELSPPHKRGQAAILATLAFTGGAAGGPLMSSAAMALNFAPTVSPFLFIVVVSCVAGLGLAVSSWPDWRMQGVAKSGEDDPEERSRAVIPLFVLSCLAVGIAWMLGSFIMAVGADLGKKLYGLQGAGLAGMIAAIFQLFAGLGQALCGRAGPRRSIGAGLVGIIVVQLVLLALAGSRHGYLVLGLMAACGFAYGACFVGALGLASSSASRARRATYISGFYIVGYLLNALPTLAMGLLIDRIGLGNAFDVFGLVVVLIAAAGLVLTWAVRRY</sequence>
<dbReference type="PANTHER" id="PTHR23517:SF13">
    <property type="entry name" value="MAJOR FACILITATOR SUPERFAMILY MFS_1"/>
    <property type="match status" value="1"/>
</dbReference>
<dbReference type="GO" id="GO:0005886">
    <property type="term" value="C:plasma membrane"/>
    <property type="evidence" value="ECO:0007669"/>
    <property type="project" value="UniProtKB-SubCell"/>
</dbReference>
<evidence type="ECO:0000256" key="2">
    <source>
        <dbReference type="ARBA" id="ARBA00022448"/>
    </source>
</evidence>
<keyword evidence="3" id="KW-1003">Cell membrane</keyword>
<dbReference type="InterPro" id="IPR020846">
    <property type="entry name" value="MFS_dom"/>
</dbReference>
<dbReference type="Pfam" id="PF07690">
    <property type="entry name" value="MFS_1"/>
    <property type="match status" value="1"/>
</dbReference>
<dbReference type="Proteomes" id="UP000318801">
    <property type="component" value="Unassembled WGS sequence"/>
</dbReference>
<evidence type="ECO:0000256" key="5">
    <source>
        <dbReference type="ARBA" id="ARBA00022989"/>
    </source>
</evidence>
<gene>
    <name evidence="9" type="ORF">FJU08_20235</name>
</gene>
<evidence type="ECO:0000256" key="7">
    <source>
        <dbReference type="SAM" id="Phobius"/>
    </source>
</evidence>
<keyword evidence="4 7" id="KW-0812">Transmembrane</keyword>
<evidence type="ECO:0000256" key="1">
    <source>
        <dbReference type="ARBA" id="ARBA00004651"/>
    </source>
</evidence>
<feature type="domain" description="Major facilitator superfamily (MFS) profile" evidence="8">
    <location>
        <begin position="86"/>
        <end position="471"/>
    </location>
</feature>
<reference evidence="9 10" key="1">
    <citation type="submission" date="2019-06" db="EMBL/GenBank/DDBJ databases">
        <authorList>
            <person name="Li M."/>
        </authorList>
    </citation>
    <scope>NUCLEOTIDE SEQUENCE [LARGE SCALE GENOMIC DNA]</scope>
    <source>
        <strain evidence="9 10">BGMRC2036</strain>
    </source>
</reference>
<dbReference type="PANTHER" id="PTHR23517">
    <property type="entry name" value="RESISTANCE PROTEIN MDTM, PUTATIVE-RELATED-RELATED"/>
    <property type="match status" value="1"/>
</dbReference>
<evidence type="ECO:0000256" key="3">
    <source>
        <dbReference type="ARBA" id="ARBA00022475"/>
    </source>
</evidence>
<feature type="transmembrane region" description="Helical" evidence="7">
    <location>
        <begin position="120"/>
        <end position="141"/>
    </location>
</feature>
<dbReference type="InterPro" id="IPR036259">
    <property type="entry name" value="MFS_trans_sf"/>
</dbReference>
<dbReference type="SUPFAM" id="SSF103473">
    <property type="entry name" value="MFS general substrate transporter"/>
    <property type="match status" value="1"/>
</dbReference>
<dbReference type="InterPro" id="IPR011701">
    <property type="entry name" value="MFS"/>
</dbReference>
<evidence type="ECO:0000256" key="6">
    <source>
        <dbReference type="ARBA" id="ARBA00023136"/>
    </source>
</evidence>
<feature type="transmembrane region" description="Helical" evidence="7">
    <location>
        <begin position="286"/>
        <end position="313"/>
    </location>
</feature>
<dbReference type="AlphaFoldDB" id="A0A506U469"/>
<dbReference type="EMBL" id="VHLG01000018">
    <property type="protein sequence ID" value="TPW27339.1"/>
    <property type="molecule type" value="Genomic_DNA"/>
</dbReference>
<comment type="caution">
    <text evidence="9">The sequence shown here is derived from an EMBL/GenBank/DDBJ whole genome shotgun (WGS) entry which is preliminary data.</text>
</comment>
<evidence type="ECO:0000259" key="8">
    <source>
        <dbReference type="PROSITE" id="PS50850"/>
    </source>
</evidence>
<accession>A0A506U469</accession>
<evidence type="ECO:0000313" key="10">
    <source>
        <dbReference type="Proteomes" id="UP000318801"/>
    </source>
</evidence>
<evidence type="ECO:0000313" key="9">
    <source>
        <dbReference type="EMBL" id="TPW27339.1"/>
    </source>
</evidence>
<dbReference type="InterPro" id="IPR050171">
    <property type="entry name" value="MFS_Transporters"/>
</dbReference>
<feature type="transmembrane region" description="Helical" evidence="7">
    <location>
        <begin position="319"/>
        <end position="342"/>
    </location>
</feature>
<keyword evidence="2" id="KW-0813">Transport</keyword>
<protein>
    <submittedName>
        <fullName evidence="9">MFS transporter</fullName>
    </submittedName>
</protein>
<feature type="transmembrane region" description="Helical" evidence="7">
    <location>
        <begin position="245"/>
        <end position="265"/>
    </location>
</feature>
<organism evidence="9 10">
    <name type="scientific">Martelella alba</name>
    <dbReference type="NCBI Taxonomy" id="2590451"/>
    <lineage>
        <taxon>Bacteria</taxon>
        <taxon>Pseudomonadati</taxon>
        <taxon>Pseudomonadota</taxon>
        <taxon>Alphaproteobacteria</taxon>
        <taxon>Hyphomicrobiales</taxon>
        <taxon>Aurantimonadaceae</taxon>
        <taxon>Martelella</taxon>
    </lineage>
</organism>
<feature type="transmembrane region" description="Helical" evidence="7">
    <location>
        <begin position="212"/>
        <end position="239"/>
    </location>
</feature>
<feature type="transmembrane region" description="Helical" evidence="7">
    <location>
        <begin position="354"/>
        <end position="373"/>
    </location>
</feature>
<dbReference type="OrthoDB" id="9784658at2"/>
<name>A0A506U469_9HYPH</name>
<dbReference type="Gene3D" id="1.20.1250.20">
    <property type="entry name" value="MFS general substrate transporter like domains"/>
    <property type="match status" value="1"/>
</dbReference>